<dbReference type="Gene3D" id="3.40.50.1820">
    <property type="entry name" value="alpha/beta hydrolase"/>
    <property type="match status" value="1"/>
</dbReference>
<evidence type="ECO:0000256" key="4">
    <source>
        <dbReference type="ARBA" id="ARBA00022729"/>
    </source>
</evidence>
<evidence type="ECO:0000256" key="1">
    <source>
        <dbReference type="ARBA" id="ARBA00004613"/>
    </source>
</evidence>
<evidence type="ECO:0000256" key="5">
    <source>
        <dbReference type="RuleBase" id="RU004262"/>
    </source>
</evidence>
<comment type="subcellular location">
    <subcellularLocation>
        <location evidence="1">Secreted</location>
    </subcellularLocation>
</comment>
<organism evidence="7">
    <name type="scientific">Bactrocera latifrons</name>
    <name type="common">Malaysian fruit fly</name>
    <name type="synonym">Chaetodacus latifrons</name>
    <dbReference type="NCBI Taxonomy" id="174628"/>
    <lineage>
        <taxon>Eukaryota</taxon>
        <taxon>Metazoa</taxon>
        <taxon>Ecdysozoa</taxon>
        <taxon>Arthropoda</taxon>
        <taxon>Hexapoda</taxon>
        <taxon>Insecta</taxon>
        <taxon>Pterygota</taxon>
        <taxon>Neoptera</taxon>
        <taxon>Endopterygota</taxon>
        <taxon>Diptera</taxon>
        <taxon>Brachycera</taxon>
        <taxon>Muscomorpha</taxon>
        <taxon>Tephritoidea</taxon>
        <taxon>Tephritidae</taxon>
        <taxon>Bactrocera</taxon>
        <taxon>Bactrocera</taxon>
    </lineage>
</organism>
<dbReference type="AlphaFoldDB" id="A0A0K8VX16"/>
<comment type="similarity">
    <text evidence="2 5">Belongs to the AB hydrolase superfamily. Lipase family.</text>
</comment>
<evidence type="ECO:0000256" key="3">
    <source>
        <dbReference type="ARBA" id="ARBA00022525"/>
    </source>
</evidence>
<dbReference type="InterPro" id="IPR000734">
    <property type="entry name" value="TAG_lipase"/>
</dbReference>
<reference evidence="7" key="1">
    <citation type="submission" date="2015-06" db="EMBL/GenBank/DDBJ databases">
        <authorList>
            <person name="Hoefler B.C."/>
            <person name="Straight P.D."/>
        </authorList>
    </citation>
    <scope>NUCLEOTIDE SEQUENCE</scope>
</reference>
<dbReference type="GO" id="GO:0016042">
    <property type="term" value="P:lipid catabolic process"/>
    <property type="evidence" value="ECO:0007669"/>
    <property type="project" value="TreeGrafter"/>
</dbReference>
<dbReference type="PANTHER" id="PTHR11610">
    <property type="entry name" value="LIPASE"/>
    <property type="match status" value="1"/>
</dbReference>
<gene>
    <name evidence="7" type="primary">VG1-GAMMA_3</name>
    <name evidence="7" type="ORF">c3_g1_i1</name>
</gene>
<dbReference type="InterPro" id="IPR029058">
    <property type="entry name" value="AB_hydrolase_fold"/>
</dbReference>
<dbReference type="PRINTS" id="PR00821">
    <property type="entry name" value="TAGLIPASE"/>
</dbReference>
<name>A0A0K8VX16_BACLA</name>
<dbReference type="GO" id="GO:0016298">
    <property type="term" value="F:lipase activity"/>
    <property type="evidence" value="ECO:0007669"/>
    <property type="project" value="InterPro"/>
</dbReference>
<dbReference type="Pfam" id="PF00151">
    <property type="entry name" value="Lipase"/>
    <property type="match status" value="1"/>
</dbReference>
<evidence type="ECO:0000259" key="6">
    <source>
        <dbReference type="Pfam" id="PF00151"/>
    </source>
</evidence>
<feature type="domain" description="Lipase" evidence="6">
    <location>
        <begin position="132"/>
        <end position="375"/>
    </location>
</feature>
<dbReference type="InterPro" id="IPR013818">
    <property type="entry name" value="Lipase"/>
</dbReference>
<proteinExistence type="inferred from homology"/>
<keyword evidence="3" id="KW-0964">Secreted</keyword>
<dbReference type="PANTHER" id="PTHR11610:SF149">
    <property type="entry name" value="FI01450P-RELATED"/>
    <property type="match status" value="1"/>
</dbReference>
<dbReference type="GO" id="GO:0005615">
    <property type="term" value="C:extracellular space"/>
    <property type="evidence" value="ECO:0007669"/>
    <property type="project" value="TreeGrafter"/>
</dbReference>
<dbReference type="GO" id="GO:0017171">
    <property type="term" value="F:serine hydrolase activity"/>
    <property type="evidence" value="ECO:0007669"/>
    <property type="project" value="TreeGrafter"/>
</dbReference>
<dbReference type="EMBL" id="GDHF01008893">
    <property type="protein sequence ID" value="JAI43421.1"/>
    <property type="molecule type" value="Transcribed_RNA"/>
</dbReference>
<sequence>IELQGRDFFFAKQKHKKKKQKENEHNMKIVQLLLAVIVIKQCFGVEIPLDQDHGLEVSFLDIFRSVRDIATGLVQSQGNQLTADYFFRYTTNAVLAFPSLVTVAVVSALCAAVLREDAVQPRPENIPDVEDIAIQLRTPCNIRAYPVRELIRIVDDPDFDINKKVVIASSGWLTNANRSNDVLQGIGKAYHCRNDTNFLGIDVGRYIQTLYTWSSLNTNRIGEILAIALVDFVKVVPLENIHLMGHSLGAQIVGTTARHFTRLTGKQIPRVTGFDPAGPCFDYGQKQTTLSASDAAFVDIIHSNTGVAGQSEPTAHADFFVNGRFPIQNGCNDSVCSHQRSWQYYMESVYPGNEYNFLAKRCTSLLRLDKGSCVGDEYPMGFATPLGLQGLFVLKVNPTEPYGMNATENYTSPNSLCGTCVHAVQSFKHHLLDKLCGSSRNISSLS</sequence>
<evidence type="ECO:0000256" key="2">
    <source>
        <dbReference type="ARBA" id="ARBA00010701"/>
    </source>
</evidence>
<dbReference type="SUPFAM" id="SSF53474">
    <property type="entry name" value="alpha/beta-Hydrolases"/>
    <property type="match status" value="1"/>
</dbReference>
<dbReference type="OrthoDB" id="199913at2759"/>
<keyword evidence="4" id="KW-0732">Signal</keyword>
<feature type="non-terminal residue" evidence="7">
    <location>
        <position position="1"/>
    </location>
</feature>
<protein>
    <submittedName>
        <fullName evidence="7">Vitellogenin-1</fullName>
    </submittedName>
</protein>
<accession>A0A0K8VX16</accession>
<evidence type="ECO:0000313" key="7">
    <source>
        <dbReference type="EMBL" id="JAI43421.1"/>
    </source>
</evidence>